<evidence type="ECO:0000313" key="1">
    <source>
        <dbReference type="EMBL" id="NFV27800.1"/>
    </source>
</evidence>
<protein>
    <submittedName>
        <fullName evidence="1">DUF4179 domain-containing protein</fullName>
    </submittedName>
</protein>
<comment type="caution">
    <text evidence="1">The sequence shown here is derived from an EMBL/GenBank/DDBJ whole genome shotgun (WGS) entry which is preliminary data.</text>
</comment>
<sequence>MLNKKLSQILGPILGVMVFMTSLGVGQVKALADDKVSETSVTCENTSYDKEEDYSVKINKSVEQNGFKITLDNVIGTKHNLKVQVKIQNDKDFNQDKMDNIISEVTFGKSDCCGGGSSEDYINDKTLLLTIEKEIDDEEEFPEKGELRMDIVIPNYKINVGIDTYVDFSKSFKNTLEMKSSSKIPEFNFTLNKLESNVMGTRLECTTPWQDFDERRKDPVESQYSLMILKAGDRMHETDKSGSHSSNHENIIETYESKSATYDKVKDNQKLSLIPIVCYMSRDEINKMHNEDEIKNNEKLNSNKETLNNVRYLKSFEFSDGTKGEIYNIERNDNTVKVYCKGNTDKAGLLMASNMFMNYEVDESNIMFSDMYNNGNGKSFYKDSNENLGYVVEFNNVDKDRMINLNIESIISQIDRFKIGNEVELFK</sequence>
<organism evidence="1 2">
    <name type="scientific">Clostridium botulinum</name>
    <dbReference type="NCBI Taxonomy" id="1491"/>
    <lineage>
        <taxon>Bacteria</taxon>
        <taxon>Bacillati</taxon>
        <taxon>Bacillota</taxon>
        <taxon>Clostridia</taxon>
        <taxon>Eubacteriales</taxon>
        <taxon>Clostridiaceae</taxon>
        <taxon>Clostridium</taxon>
    </lineage>
</organism>
<dbReference type="AlphaFoldDB" id="A0A6B4JRC7"/>
<accession>A0A6B4JRC7</accession>
<dbReference type="Gene3D" id="2.60.40.1630">
    <property type="entry name" value="bacillus anthracis domain"/>
    <property type="match status" value="1"/>
</dbReference>
<dbReference type="EMBL" id="SXFB01000021">
    <property type="protein sequence ID" value="NFV27800.1"/>
    <property type="molecule type" value="Genomic_DNA"/>
</dbReference>
<reference evidence="1 2" key="1">
    <citation type="submission" date="2019-04" db="EMBL/GenBank/DDBJ databases">
        <title>Genome sequencing of Clostridium botulinum Groups I-IV and Clostridium butyricum.</title>
        <authorList>
            <person name="Brunt J."/>
            <person name="Van Vliet A.H.M."/>
            <person name="Stringer S.C."/>
            <person name="Carter A.T."/>
            <person name="Peck M.W."/>
        </authorList>
    </citation>
    <scope>NUCLEOTIDE SEQUENCE [LARGE SCALE GENOMIC DNA]</scope>
    <source>
        <strain evidence="1 2">BL81</strain>
    </source>
</reference>
<dbReference type="RefSeq" id="WP_003374680.1">
    <property type="nucleotide sequence ID" value="NZ_JACBBA010000010.1"/>
</dbReference>
<gene>
    <name evidence="1" type="ORF">FDG31_16905</name>
</gene>
<proteinExistence type="predicted"/>
<evidence type="ECO:0000313" key="2">
    <source>
        <dbReference type="Proteomes" id="UP000486903"/>
    </source>
</evidence>
<name>A0A6B4JRC7_CLOBO</name>
<dbReference type="Proteomes" id="UP000486903">
    <property type="component" value="Unassembled WGS sequence"/>
</dbReference>